<feature type="region of interest" description="Disordered" evidence="1">
    <location>
        <begin position="1"/>
        <end position="29"/>
    </location>
</feature>
<protein>
    <submittedName>
        <fullName evidence="2">Uncharacterized protein</fullName>
    </submittedName>
</protein>
<dbReference type="AlphaFoldDB" id="A0A8A3P274"/>
<name>A0A8A3P274_9HELO</name>
<dbReference type="PANTHER" id="PTHR39606">
    <property type="entry name" value="SURFACE PROTEIN, PUTATIVE-RELATED"/>
    <property type="match status" value="1"/>
</dbReference>
<feature type="compositionally biased region" description="Polar residues" evidence="1">
    <location>
        <begin position="1"/>
        <end position="19"/>
    </location>
</feature>
<sequence length="108" mass="11321">MPITEHQTPNSLARANVNFSRPGGKRESISNAARGIHGAGEALRGSVNSAIAGGFGDQQDLEQNRAIKEQGLKDLTNSGLREKAGHILKRRSGGIANGSHLGVVGERV</sequence>
<dbReference type="Proteomes" id="UP000672032">
    <property type="component" value="Chromosome 2"/>
</dbReference>
<accession>A0A8A3P274</accession>
<keyword evidence="3" id="KW-1185">Reference proteome</keyword>
<evidence type="ECO:0000313" key="3">
    <source>
        <dbReference type="Proteomes" id="UP000672032"/>
    </source>
</evidence>
<evidence type="ECO:0000313" key="2">
    <source>
        <dbReference type="EMBL" id="QSZ31102.1"/>
    </source>
</evidence>
<proteinExistence type="predicted"/>
<evidence type="ECO:0000256" key="1">
    <source>
        <dbReference type="SAM" id="MobiDB-lite"/>
    </source>
</evidence>
<gene>
    <name evidence="2" type="ORF">DSL72_000663</name>
</gene>
<organism evidence="2 3">
    <name type="scientific">Monilinia vaccinii-corymbosi</name>
    <dbReference type="NCBI Taxonomy" id="61207"/>
    <lineage>
        <taxon>Eukaryota</taxon>
        <taxon>Fungi</taxon>
        <taxon>Dikarya</taxon>
        <taxon>Ascomycota</taxon>
        <taxon>Pezizomycotina</taxon>
        <taxon>Leotiomycetes</taxon>
        <taxon>Helotiales</taxon>
        <taxon>Sclerotiniaceae</taxon>
        <taxon>Monilinia</taxon>
    </lineage>
</organism>
<dbReference type="OrthoDB" id="2590867at2759"/>
<reference evidence="2" key="1">
    <citation type="submission" date="2020-10" db="EMBL/GenBank/DDBJ databases">
        <title>Genome Sequence of Monilinia vaccinii-corymbosi Sheds Light on Mummy Berry Disease Infection of Blueberry and Mating Type.</title>
        <authorList>
            <person name="Yow A.G."/>
            <person name="Zhang Y."/>
            <person name="Bansal K."/>
            <person name="Eacker S.M."/>
            <person name="Sullivan S."/>
            <person name="Liachko I."/>
            <person name="Cubeta M.A."/>
            <person name="Rollins J.A."/>
            <person name="Ashrafi H."/>
        </authorList>
    </citation>
    <scope>NUCLEOTIDE SEQUENCE</scope>
    <source>
        <strain evidence="2">RL-1</strain>
    </source>
</reference>
<dbReference type="EMBL" id="CP063406">
    <property type="protein sequence ID" value="QSZ31102.1"/>
    <property type="molecule type" value="Genomic_DNA"/>
</dbReference>
<dbReference type="PANTHER" id="PTHR39606:SF1">
    <property type="entry name" value="CELL SURFACE PROTEIN"/>
    <property type="match status" value="1"/>
</dbReference>